<dbReference type="Gene3D" id="1.10.8.1050">
    <property type="entry name" value="Antitoxin VbhA-like"/>
    <property type="match status" value="1"/>
</dbReference>
<comment type="caution">
    <text evidence="2">The sequence shown here is derived from an EMBL/GenBank/DDBJ whole genome shotgun (WGS) entry which is preliminary data.</text>
</comment>
<reference evidence="2" key="1">
    <citation type="submission" date="2021-01" db="EMBL/GenBank/DDBJ databases">
        <title>Genome public.</title>
        <authorList>
            <person name="Liu C."/>
            <person name="Sun Q."/>
        </authorList>
    </citation>
    <scope>NUCLEOTIDE SEQUENCE</scope>
    <source>
        <strain evidence="2">M6</strain>
    </source>
</reference>
<keyword evidence="3" id="KW-1185">Reference proteome</keyword>
<dbReference type="InterPro" id="IPR033788">
    <property type="entry name" value="VbhA-like"/>
</dbReference>
<protein>
    <recommendedName>
        <fullName evidence="1">Antitoxin VbhA domain-containing protein</fullName>
    </recommendedName>
</protein>
<accession>A0A934WT19</accession>
<dbReference type="AlphaFoldDB" id="A0A934WT19"/>
<organism evidence="2 3">
    <name type="scientific">Ruminococcus difficilis</name>
    <dbReference type="NCBI Taxonomy" id="2763069"/>
    <lineage>
        <taxon>Bacteria</taxon>
        <taxon>Bacillati</taxon>
        <taxon>Bacillota</taxon>
        <taxon>Clostridia</taxon>
        <taxon>Eubacteriales</taxon>
        <taxon>Oscillospiraceae</taxon>
        <taxon>Ruminococcus</taxon>
    </lineage>
</organism>
<evidence type="ECO:0000259" key="1">
    <source>
        <dbReference type="Pfam" id="PF18495"/>
    </source>
</evidence>
<dbReference type="CDD" id="cd11586">
    <property type="entry name" value="VbhA_like"/>
    <property type="match status" value="1"/>
</dbReference>
<gene>
    <name evidence="2" type="ORF">JKK62_12355</name>
</gene>
<name>A0A934WT19_9FIRM</name>
<dbReference type="EMBL" id="JAEQMG010000133">
    <property type="protein sequence ID" value="MBK6089422.1"/>
    <property type="molecule type" value="Genomic_DNA"/>
</dbReference>
<evidence type="ECO:0000313" key="2">
    <source>
        <dbReference type="EMBL" id="MBK6089422.1"/>
    </source>
</evidence>
<evidence type="ECO:0000313" key="3">
    <source>
        <dbReference type="Proteomes" id="UP000633365"/>
    </source>
</evidence>
<dbReference type="InterPro" id="IPR041535">
    <property type="entry name" value="VbhA"/>
</dbReference>
<dbReference type="InterPro" id="IPR043038">
    <property type="entry name" value="VbhA_sf"/>
</dbReference>
<feature type="domain" description="Antitoxin VbhA" evidence="1">
    <location>
        <begin position="9"/>
        <end position="55"/>
    </location>
</feature>
<dbReference type="RefSeq" id="WP_201428147.1">
    <property type="nucleotide sequence ID" value="NZ_JAEQMG010000133.1"/>
</dbReference>
<proteinExistence type="predicted"/>
<sequence>MTALEIAKRRRAEKTAYAINSIEGVPVSEETRRMSSQWDNGEITLEQIKAELIKKYKALSLIRHRNF</sequence>
<dbReference type="Proteomes" id="UP000633365">
    <property type="component" value="Unassembled WGS sequence"/>
</dbReference>
<dbReference type="Pfam" id="PF18495">
    <property type="entry name" value="VbhA"/>
    <property type="match status" value="1"/>
</dbReference>